<dbReference type="Proteomes" id="UP000694402">
    <property type="component" value="Unassembled WGS sequence"/>
</dbReference>
<keyword evidence="4" id="KW-0067">ATP-binding</keyword>
<dbReference type="Gene3D" id="3.80.10.10">
    <property type="entry name" value="Ribonuclease Inhibitor"/>
    <property type="match status" value="4"/>
</dbReference>
<feature type="domain" description="NACHT" evidence="6">
    <location>
        <begin position="193"/>
        <end position="332"/>
    </location>
</feature>
<evidence type="ECO:0000313" key="7">
    <source>
        <dbReference type="Ensembl" id="ENSOTSP00005017405.1"/>
    </source>
</evidence>
<dbReference type="GO" id="GO:0045345">
    <property type="term" value="P:positive regulation of MHC class I biosynthetic process"/>
    <property type="evidence" value="ECO:0007669"/>
    <property type="project" value="TreeGrafter"/>
</dbReference>
<dbReference type="Gene3D" id="1.10.533.20">
    <property type="match status" value="1"/>
</dbReference>
<evidence type="ECO:0000256" key="5">
    <source>
        <dbReference type="SAM" id="MobiDB-lite"/>
    </source>
</evidence>
<dbReference type="Pfam" id="PF13516">
    <property type="entry name" value="LRR_6"/>
    <property type="match status" value="2"/>
</dbReference>
<evidence type="ECO:0000256" key="2">
    <source>
        <dbReference type="ARBA" id="ARBA00022737"/>
    </source>
</evidence>
<dbReference type="InterPro" id="IPR006553">
    <property type="entry name" value="Leu-rich_rpt_Cys-con_subtyp"/>
</dbReference>
<evidence type="ECO:0000256" key="3">
    <source>
        <dbReference type="ARBA" id="ARBA00022741"/>
    </source>
</evidence>
<keyword evidence="8" id="KW-1185">Reference proteome</keyword>
<dbReference type="GeneTree" id="ENSGT00940000160652"/>
<evidence type="ECO:0000259" key="6">
    <source>
        <dbReference type="PROSITE" id="PS50837"/>
    </source>
</evidence>
<keyword evidence="1" id="KW-0433">Leucine-rich repeat</keyword>
<keyword evidence="3" id="KW-0547">Nucleotide-binding</keyword>
<proteinExistence type="predicted"/>
<protein>
    <recommendedName>
        <fullName evidence="6">NACHT domain-containing protein</fullName>
    </recommendedName>
</protein>
<evidence type="ECO:0000256" key="4">
    <source>
        <dbReference type="ARBA" id="ARBA00022840"/>
    </source>
</evidence>
<dbReference type="InterPro" id="IPR041267">
    <property type="entry name" value="NLRP_HD2"/>
</dbReference>
<dbReference type="PROSITE" id="PS50837">
    <property type="entry name" value="NACHT"/>
    <property type="match status" value="1"/>
</dbReference>
<dbReference type="SMART" id="SM00367">
    <property type="entry name" value="LRR_CC"/>
    <property type="match status" value="7"/>
</dbReference>
<dbReference type="PANTHER" id="PTHR47189">
    <property type="entry name" value="MHC CLASS II TRANSACTIVATOR"/>
    <property type="match status" value="1"/>
</dbReference>
<dbReference type="PANTHER" id="PTHR47189:SF1">
    <property type="entry name" value="MHC CLASS II TRANSACTIVATOR"/>
    <property type="match status" value="1"/>
</dbReference>
<dbReference type="GO" id="GO:0045348">
    <property type="term" value="P:positive regulation of MHC class II biosynthetic process"/>
    <property type="evidence" value="ECO:0007669"/>
    <property type="project" value="TreeGrafter"/>
</dbReference>
<evidence type="ECO:0000313" key="8">
    <source>
        <dbReference type="Proteomes" id="UP000694402"/>
    </source>
</evidence>
<dbReference type="Pfam" id="PF05729">
    <property type="entry name" value="NACHT"/>
    <property type="match status" value="1"/>
</dbReference>
<dbReference type="Ensembl" id="ENSOTST00005018927.2">
    <property type="protein sequence ID" value="ENSOTSP00005017405.1"/>
    <property type="gene ID" value="ENSOTSG00005008496.2"/>
</dbReference>
<dbReference type="Gene3D" id="3.40.50.300">
    <property type="entry name" value="P-loop containing nucleotide triphosphate hydrolases"/>
    <property type="match status" value="1"/>
</dbReference>
<dbReference type="InterPro" id="IPR027417">
    <property type="entry name" value="P-loop_NTPase"/>
</dbReference>
<keyword evidence="2" id="KW-0677">Repeat</keyword>
<dbReference type="SUPFAM" id="SSF52540">
    <property type="entry name" value="P-loop containing nucleoside triphosphate hydrolases"/>
    <property type="match status" value="1"/>
</dbReference>
<accession>A0A8C8EPF8</accession>
<evidence type="ECO:0000256" key="1">
    <source>
        <dbReference type="ARBA" id="ARBA00022614"/>
    </source>
</evidence>
<gene>
    <name evidence="7" type="primary">NLRC5</name>
</gene>
<reference evidence="7" key="1">
    <citation type="submission" date="2025-08" db="UniProtKB">
        <authorList>
            <consortium name="Ensembl"/>
        </authorList>
    </citation>
    <scope>IDENTIFICATION</scope>
</reference>
<dbReference type="GO" id="GO:0045944">
    <property type="term" value="P:positive regulation of transcription by RNA polymerase II"/>
    <property type="evidence" value="ECO:0007669"/>
    <property type="project" value="TreeGrafter"/>
</dbReference>
<dbReference type="GO" id="GO:0005524">
    <property type="term" value="F:ATP binding"/>
    <property type="evidence" value="ECO:0007669"/>
    <property type="project" value="UniProtKB-KW"/>
</dbReference>
<reference evidence="7" key="2">
    <citation type="submission" date="2025-09" db="UniProtKB">
        <authorList>
            <consortium name="Ensembl"/>
        </authorList>
    </citation>
    <scope>IDENTIFICATION</scope>
</reference>
<dbReference type="Pfam" id="PF17776">
    <property type="entry name" value="NLRC4_HD2"/>
    <property type="match status" value="1"/>
</dbReference>
<organism evidence="7 8">
    <name type="scientific">Oncorhynchus tshawytscha</name>
    <name type="common">Chinook salmon</name>
    <name type="synonym">Salmo tshawytscha</name>
    <dbReference type="NCBI Taxonomy" id="74940"/>
    <lineage>
        <taxon>Eukaryota</taxon>
        <taxon>Metazoa</taxon>
        <taxon>Chordata</taxon>
        <taxon>Craniata</taxon>
        <taxon>Vertebrata</taxon>
        <taxon>Euteleostomi</taxon>
        <taxon>Actinopterygii</taxon>
        <taxon>Neopterygii</taxon>
        <taxon>Teleostei</taxon>
        <taxon>Protacanthopterygii</taxon>
        <taxon>Salmoniformes</taxon>
        <taxon>Salmonidae</taxon>
        <taxon>Salmoninae</taxon>
        <taxon>Oncorhynchus</taxon>
    </lineage>
</organism>
<sequence>MEAEEDVQSVLTQETHELADILGYQDDAVLSKLYKMMDSRARERLVRAASHRERILEMLGYFSTADPAMCRQFLQMVCMHCDMPMRLESRHTLVDESIASQGWCVKRPRIDHVESYKAAVRRFLLQRWERVMQGVVKEVRLEEAWVSLRHRTHVRPRDRADGALRPSELPQGDEEGTVEDRVTVHSLLGSEAQVTLLLGQAGSGKTLLMHCLGQKWTQDASPSFHLLILLEFRQLNLVARPLSLKELLFRFFLPPEGGEEECTAVLDFILENPEKICLIFDGYDEFHTKITHSGKLSSSFDPLCPLPMAELISGLCSRRILPGCTLLITCRPWDVTDLESSVDCIGELLGFNQRSVKEYAEQYFQDKGLNLKEKAVSHLLANHHLLTMCYLPALCHICCVCLDYIFSSGGSELLPQLPNTLTQVYLQILCAFLSRCPGSSTPLLQSHRAEVTLLGRLAMRGLEGSKIVFLSEEVPPDLVDFATKAGLLSQVDLTHEDGSKGQGYTFMHLTMQEFLGALHIMTSDDITEAQLRKKFNLKTRWTMKSNPKMVFTDSLHLYVCGLAAPACFSYLLQLVQGVGAVAWVKKRLALVRKLLRSLAMSTNLTGPKVVELCHCVQETQDAQLAREMVGSRPCFELRNITLNPVDLDALAFVVSSAGVGIGLDFGACSMELECLDILPSCQHIDFLIFRSRKYDDRFADKLSCILPRLPTLKRFEFICGNLTDVGAAKLARALESCPQITELKELVCISNNSLGNKGLKKLLDLLPQLSNIQEINLTHSDIQPTDMTRLCRRLVQCPGLLKLDFSHGSLKDDAIENLLNILPKMTSLQLLNMSHVQMSTDGVLLLVRSLIDCQRVRAVELRPQGEAFIKFVNVKAEQATCRLTQYTLSSGDMEKLSGILEQCPHLSDLDLSSNLLRDEGVKSFVDSLPRLRIASSVNLNDNRLTQMGALYLVNTVMTFEKVAAIEVSLGTEERSLIRFEQDSDCGKTLSIEEPWITAEAAVNLLSCCLNLNPNIHTIGIFLYYSYINRNVYELAQNWLLHLSSPYHMLLPLVSFSLVDCAVQGHHLVSLQTLYIFLIFLFSLSYNSIGRVGAEFLCSVLPSLASLRKLSLETKETSEDVVLLLAEGLLQAKSIESLNLSGHMITDREAVALTRALQNLPHLRTINLSLCYGWTPAGALELVRGLGQCLSLEGISLDSVQLDEESTVCLAEGLHAMTSLKRLNLNNKVTMVTGSPWVGATLVLLASLEGLRGMEELELEGMRISDNGVEELIKHLPTWTGLRKISLSGNCISDQAGERLVQALTTCTALEELNFAWNDCGDDVAVKLAEVLPQCQKLRRLDLESNSISTIGAEALARSLQSCPSFFEKRLNFSST</sequence>
<dbReference type="InterPro" id="IPR032675">
    <property type="entry name" value="LRR_dom_sf"/>
</dbReference>
<dbReference type="InterPro" id="IPR007111">
    <property type="entry name" value="NACHT_NTPase"/>
</dbReference>
<dbReference type="SMART" id="SM00368">
    <property type="entry name" value="LRR_RI"/>
    <property type="match status" value="10"/>
</dbReference>
<feature type="region of interest" description="Disordered" evidence="5">
    <location>
        <begin position="157"/>
        <end position="177"/>
    </location>
</feature>
<dbReference type="InterPro" id="IPR001611">
    <property type="entry name" value="Leu-rich_rpt"/>
</dbReference>
<dbReference type="SUPFAM" id="SSF52047">
    <property type="entry name" value="RNI-like"/>
    <property type="match status" value="2"/>
</dbReference>
<name>A0A8C8EPF8_ONCTS</name>